<keyword evidence="4" id="KW-0779">Telomere</keyword>
<protein>
    <submittedName>
        <fullName evidence="8">Telomere-associated protein RIF1</fullName>
    </submittedName>
</protein>
<dbReference type="GO" id="GO:0000781">
    <property type="term" value="C:chromosome, telomeric region"/>
    <property type="evidence" value="ECO:0007669"/>
    <property type="project" value="UniProtKB-SubCell"/>
</dbReference>
<dbReference type="Pfam" id="PF12231">
    <property type="entry name" value="Rif1_N"/>
    <property type="match status" value="1"/>
</dbReference>
<dbReference type="EMBL" id="LXQA010033417">
    <property type="protein sequence ID" value="MCH96847.1"/>
    <property type="molecule type" value="Genomic_DNA"/>
</dbReference>
<evidence type="ECO:0000313" key="9">
    <source>
        <dbReference type="Proteomes" id="UP000265520"/>
    </source>
</evidence>
<comment type="subcellular location">
    <subcellularLocation>
        <location evidence="2">Chromosome</location>
        <location evidence="2">Telomere</location>
    </subcellularLocation>
    <subcellularLocation>
        <location evidence="1">Nucleus</location>
    </subcellularLocation>
</comment>
<sequence>MIYHPSVVSTLRVDDVNLVLDSLSKLITTTKLKTVCNLGVWCLSVQQLGVSFLVNHFHSLLRAIVHALDNPMGSLSTTFEATQ</sequence>
<accession>A0A392NAI0</accession>
<keyword evidence="6" id="KW-0131">Cell cycle</keyword>
<dbReference type="GO" id="GO:0005634">
    <property type="term" value="C:nucleus"/>
    <property type="evidence" value="ECO:0007669"/>
    <property type="project" value="UniProtKB-SubCell"/>
</dbReference>
<organism evidence="8 9">
    <name type="scientific">Trifolium medium</name>
    <dbReference type="NCBI Taxonomy" id="97028"/>
    <lineage>
        <taxon>Eukaryota</taxon>
        <taxon>Viridiplantae</taxon>
        <taxon>Streptophyta</taxon>
        <taxon>Embryophyta</taxon>
        <taxon>Tracheophyta</taxon>
        <taxon>Spermatophyta</taxon>
        <taxon>Magnoliopsida</taxon>
        <taxon>eudicotyledons</taxon>
        <taxon>Gunneridae</taxon>
        <taxon>Pentapetalae</taxon>
        <taxon>rosids</taxon>
        <taxon>fabids</taxon>
        <taxon>Fabales</taxon>
        <taxon>Fabaceae</taxon>
        <taxon>Papilionoideae</taxon>
        <taxon>50 kb inversion clade</taxon>
        <taxon>NPAAA clade</taxon>
        <taxon>Hologalegina</taxon>
        <taxon>IRL clade</taxon>
        <taxon>Trifolieae</taxon>
        <taxon>Trifolium</taxon>
    </lineage>
</organism>
<keyword evidence="9" id="KW-1185">Reference proteome</keyword>
<reference evidence="8 9" key="1">
    <citation type="journal article" date="2018" name="Front. Plant Sci.">
        <title>Red Clover (Trifolium pratense) and Zigzag Clover (T. medium) - A Picture of Genomic Similarities and Differences.</title>
        <authorList>
            <person name="Dluhosova J."/>
            <person name="Istvanek J."/>
            <person name="Nedelnik J."/>
            <person name="Repkova J."/>
        </authorList>
    </citation>
    <scope>NUCLEOTIDE SEQUENCE [LARGE SCALE GENOMIC DNA]</scope>
    <source>
        <strain evidence="9">cv. 10/8</strain>
        <tissue evidence="8">Leaf</tissue>
    </source>
</reference>
<comment type="caution">
    <text evidence="8">The sequence shown here is derived from an EMBL/GenBank/DDBJ whole genome shotgun (WGS) entry which is preliminary data.</text>
</comment>
<evidence type="ECO:0000256" key="6">
    <source>
        <dbReference type="ARBA" id="ARBA00023306"/>
    </source>
</evidence>
<keyword evidence="3" id="KW-0158">Chromosome</keyword>
<feature type="domain" description="Telomere-associated protein Rif1 N-terminal" evidence="7">
    <location>
        <begin position="1"/>
        <end position="81"/>
    </location>
</feature>
<dbReference type="PANTHER" id="PTHR22928">
    <property type="entry name" value="TELOMERE-ASSOCIATED PROTEIN RIF1"/>
    <property type="match status" value="1"/>
</dbReference>
<evidence type="ECO:0000313" key="8">
    <source>
        <dbReference type="EMBL" id="MCH96847.1"/>
    </source>
</evidence>
<name>A0A392NAI0_9FABA</name>
<proteinExistence type="predicted"/>
<feature type="non-terminal residue" evidence="8">
    <location>
        <position position="83"/>
    </location>
</feature>
<evidence type="ECO:0000256" key="1">
    <source>
        <dbReference type="ARBA" id="ARBA00004123"/>
    </source>
</evidence>
<evidence type="ECO:0000256" key="2">
    <source>
        <dbReference type="ARBA" id="ARBA00004574"/>
    </source>
</evidence>
<evidence type="ECO:0000256" key="4">
    <source>
        <dbReference type="ARBA" id="ARBA00022895"/>
    </source>
</evidence>
<dbReference type="Proteomes" id="UP000265520">
    <property type="component" value="Unassembled WGS sequence"/>
</dbReference>
<keyword evidence="5" id="KW-0539">Nucleus</keyword>
<evidence type="ECO:0000256" key="5">
    <source>
        <dbReference type="ARBA" id="ARBA00023242"/>
    </source>
</evidence>
<dbReference type="AlphaFoldDB" id="A0A392NAI0"/>
<evidence type="ECO:0000256" key="3">
    <source>
        <dbReference type="ARBA" id="ARBA00022454"/>
    </source>
</evidence>
<dbReference type="InterPro" id="IPR022031">
    <property type="entry name" value="Rif1_N"/>
</dbReference>
<dbReference type="PANTHER" id="PTHR22928:SF3">
    <property type="entry name" value="TELOMERE-ASSOCIATED PROTEIN RIF1"/>
    <property type="match status" value="1"/>
</dbReference>
<dbReference type="GO" id="GO:0000723">
    <property type="term" value="P:telomere maintenance"/>
    <property type="evidence" value="ECO:0007669"/>
    <property type="project" value="TreeGrafter"/>
</dbReference>
<evidence type="ECO:0000259" key="7">
    <source>
        <dbReference type="Pfam" id="PF12231"/>
    </source>
</evidence>
<gene>
    <name evidence="8" type="ORF">A2U01_0017837</name>
</gene>